<comment type="caution">
    <text evidence="5">The sequence shown here is derived from an EMBL/GenBank/DDBJ whole genome shotgun (WGS) entry which is preliminary data.</text>
</comment>
<accession>A0A0R0CPR4</accession>
<dbReference type="Pfam" id="PF05433">
    <property type="entry name" value="Rick_17kDa_Anti"/>
    <property type="match status" value="1"/>
</dbReference>
<keyword evidence="2" id="KW-0472">Membrane</keyword>
<dbReference type="PATRIC" id="fig|517011.3.peg.3037"/>
<dbReference type="PANTHER" id="PTHR35603:SF2">
    <property type="entry name" value="OUTER MEMBRANE LIPOPROTEIN"/>
    <property type="match status" value="1"/>
</dbReference>
<dbReference type="InterPro" id="IPR008816">
    <property type="entry name" value="Gly_zipper_2TM_dom"/>
</dbReference>
<dbReference type="NCBIfam" id="NF008437">
    <property type="entry name" value="PRK11280.1"/>
    <property type="match status" value="1"/>
</dbReference>
<reference evidence="5 6" key="1">
    <citation type="submission" date="2015-05" db="EMBL/GenBank/DDBJ databases">
        <title>Genome sequencing and analysis of members of genus Stenotrophomonas.</title>
        <authorList>
            <person name="Patil P.P."/>
            <person name="Midha S."/>
            <person name="Patil P.B."/>
        </authorList>
    </citation>
    <scope>NUCLEOTIDE SEQUENCE [LARGE SCALE GENOMIC DNA]</scope>
    <source>
        <strain evidence="5 6">DSM 21508</strain>
    </source>
</reference>
<gene>
    <name evidence="5" type="ORF">ABB28_14890</name>
</gene>
<evidence type="ECO:0000259" key="4">
    <source>
        <dbReference type="Pfam" id="PF05433"/>
    </source>
</evidence>
<feature type="signal peptide" evidence="3">
    <location>
        <begin position="1"/>
        <end position="23"/>
    </location>
</feature>
<evidence type="ECO:0000313" key="6">
    <source>
        <dbReference type="Proteomes" id="UP000051386"/>
    </source>
</evidence>
<evidence type="ECO:0000313" key="5">
    <source>
        <dbReference type="EMBL" id="KRG71871.1"/>
    </source>
</evidence>
<keyword evidence="6" id="KW-1185">Reference proteome</keyword>
<organism evidence="5 6">
    <name type="scientific">Stenotrophomonas chelatiphaga</name>
    <dbReference type="NCBI Taxonomy" id="517011"/>
    <lineage>
        <taxon>Bacteria</taxon>
        <taxon>Pseudomonadati</taxon>
        <taxon>Pseudomonadota</taxon>
        <taxon>Gammaproteobacteria</taxon>
        <taxon>Lysobacterales</taxon>
        <taxon>Lysobacteraceae</taxon>
        <taxon>Stenotrophomonas</taxon>
    </lineage>
</organism>
<comment type="subcellular location">
    <subcellularLocation>
        <location evidence="1">Membrane</location>
    </subcellularLocation>
</comment>
<dbReference type="EMBL" id="LDJK01000076">
    <property type="protein sequence ID" value="KRG71871.1"/>
    <property type="molecule type" value="Genomic_DNA"/>
</dbReference>
<dbReference type="PANTHER" id="PTHR35603">
    <property type="match status" value="1"/>
</dbReference>
<dbReference type="Proteomes" id="UP000051386">
    <property type="component" value="Unassembled WGS sequence"/>
</dbReference>
<evidence type="ECO:0000256" key="2">
    <source>
        <dbReference type="ARBA" id="ARBA00023136"/>
    </source>
</evidence>
<sequence>MKSTTTTVLVAAGALLVGGIATAAFMKSGDTSPGYVTAADGTVLPDGSVAEDGVRTDALDVEARRGLEYADVLKVAPITQKEKAYATVIGTEAVRQTSSTQTPHEVCEDVVVQERLPERDGNVGGTVAGAVIGGLLGNQVGGGNGRKVATAAGAVAGGMIGNNVDKRHVGGRVVNRTERQCHTETTTSESSQVTGYNVTYRNEDGTTGTMRMDSKPGNRIAMGNTDVVKGYDVTYRYDGAEKTIRMNDKPASDRLPVVDGQLVTQTAAADVGSTRQ</sequence>
<keyword evidence="3" id="KW-0732">Signal</keyword>
<dbReference type="InterPro" id="IPR051407">
    <property type="entry name" value="Bact_OM_lipoprot/Surf_antigen"/>
</dbReference>
<feature type="domain" description="Glycine zipper 2TM" evidence="4">
    <location>
        <begin position="124"/>
        <end position="164"/>
    </location>
</feature>
<evidence type="ECO:0000256" key="1">
    <source>
        <dbReference type="ARBA" id="ARBA00004370"/>
    </source>
</evidence>
<dbReference type="AlphaFoldDB" id="A0A0R0CPR4"/>
<proteinExistence type="predicted"/>
<dbReference type="GO" id="GO:0019867">
    <property type="term" value="C:outer membrane"/>
    <property type="evidence" value="ECO:0007669"/>
    <property type="project" value="InterPro"/>
</dbReference>
<protein>
    <submittedName>
        <fullName evidence="5">Membrane protein</fullName>
    </submittedName>
</protein>
<dbReference type="RefSeq" id="WP_057509367.1">
    <property type="nucleotide sequence ID" value="NZ_DAMBRS010000015.1"/>
</dbReference>
<evidence type="ECO:0000256" key="3">
    <source>
        <dbReference type="SAM" id="SignalP"/>
    </source>
</evidence>
<name>A0A0R0CPR4_9GAMM</name>
<feature type="chain" id="PRO_5006394518" evidence="3">
    <location>
        <begin position="24"/>
        <end position="276"/>
    </location>
</feature>